<evidence type="ECO:0000313" key="2">
    <source>
        <dbReference type="Proteomes" id="UP000078540"/>
    </source>
</evidence>
<dbReference type="AlphaFoldDB" id="A0A195BTE9"/>
<dbReference type="EMBL" id="KQ976408">
    <property type="protein sequence ID" value="KYM91238.1"/>
    <property type="molecule type" value="Genomic_DNA"/>
</dbReference>
<reference evidence="1 2" key="1">
    <citation type="submission" date="2015-09" db="EMBL/GenBank/DDBJ databases">
        <title>Atta colombica WGS genome.</title>
        <authorList>
            <person name="Nygaard S."/>
            <person name="Hu H."/>
            <person name="Boomsma J."/>
            <person name="Zhang G."/>
        </authorList>
    </citation>
    <scope>NUCLEOTIDE SEQUENCE [LARGE SCALE GENOMIC DNA]</scope>
    <source>
        <strain evidence="1">Treedump-2</strain>
        <tissue evidence="1">Whole body</tissue>
    </source>
</reference>
<dbReference type="Proteomes" id="UP000078540">
    <property type="component" value="Unassembled WGS sequence"/>
</dbReference>
<proteinExistence type="predicted"/>
<organism evidence="1 2">
    <name type="scientific">Atta colombica</name>
    <dbReference type="NCBI Taxonomy" id="520822"/>
    <lineage>
        <taxon>Eukaryota</taxon>
        <taxon>Metazoa</taxon>
        <taxon>Ecdysozoa</taxon>
        <taxon>Arthropoda</taxon>
        <taxon>Hexapoda</taxon>
        <taxon>Insecta</taxon>
        <taxon>Pterygota</taxon>
        <taxon>Neoptera</taxon>
        <taxon>Endopterygota</taxon>
        <taxon>Hymenoptera</taxon>
        <taxon>Apocrita</taxon>
        <taxon>Aculeata</taxon>
        <taxon>Formicoidea</taxon>
        <taxon>Formicidae</taxon>
        <taxon>Myrmicinae</taxon>
        <taxon>Atta</taxon>
    </lineage>
</organism>
<keyword evidence="2" id="KW-1185">Reference proteome</keyword>
<protein>
    <submittedName>
        <fullName evidence="1">Uncharacterized protein</fullName>
    </submittedName>
</protein>
<accession>A0A195BTE9</accession>
<gene>
    <name evidence="1" type="ORF">ALC53_01650</name>
</gene>
<evidence type="ECO:0000313" key="1">
    <source>
        <dbReference type="EMBL" id="KYM91238.1"/>
    </source>
</evidence>
<sequence>MPEIAKLFPRFVGWSGLRETRPTMIFFQHVWSRRKI</sequence>
<name>A0A195BTE9_9HYME</name>